<evidence type="ECO:0000256" key="4">
    <source>
        <dbReference type="ARBA" id="ARBA00022679"/>
    </source>
</evidence>
<keyword evidence="4 10" id="KW-0808">Transferase</keyword>
<comment type="catalytic activity">
    <reaction evidence="7">
        <text>a 2'-deoxyadenosine in DNA + S-adenosyl-L-methionine = an N(6)-methyl-2'-deoxyadenosine in DNA + S-adenosyl-L-homocysteine + H(+)</text>
        <dbReference type="Rhea" id="RHEA:15197"/>
        <dbReference type="Rhea" id="RHEA-COMP:12418"/>
        <dbReference type="Rhea" id="RHEA-COMP:12419"/>
        <dbReference type="ChEBI" id="CHEBI:15378"/>
        <dbReference type="ChEBI" id="CHEBI:57856"/>
        <dbReference type="ChEBI" id="CHEBI:59789"/>
        <dbReference type="ChEBI" id="CHEBI:90615"/>
        <dbReference type="ChEBI" id="CHEBI:90616"/>
        <dbReference type="EC" id="2.1.1.72"/>
    </reaction>
</comment>
<feature type="domain" description="DNA methylase adenine-specific" evidence="8">
    <location>
        <begin position="168"/>
        <end position="503"/>
    </location>
</feature>
<dbReference type="EC" id="2.1.1.72" evidence="2"/>
<dbReference type="InterPro" id="IPR051537">
    <property type="entry name" value="DNA_Adenine_Mtase"/>
</dbReference>
<dbReference type="EMBL" id="CP136508">
    <property type="protein sequence ID" value="WUR16050.1"/>
    <property type="molecule type" value="Genomic_DNA"/>
</dbReference>
<dbReference type="PANTHER" id="PTHR42933:SF3">
    <property type="entry name" value="TYPE I RESTRICTION ENZYME MJAVIII METHYLASE SUBUNIT"/>
    <property type="match status" value="1"/>
</dbReference>
<keyword evidence="6" id="KW-0680">Restriction system</keyword>
<dbReference type="Pfam" id="PF12161">
    <property type="entry name" value="HsdM_N"/>
    <property type="match status" value="1"/>
</dbReference>
<gene>
    <name evidence="10" type="ORF">E7V67_013385</name>
</gene>
<evidence type="ECO:0000313" key="11">
    <source>
        <dbReference type="Proteomes" id="UP000321323"/>
    </source>
</evidence>
<comment type="similarity">
    <text evidence="1">Belongs to the N(4)/N(6)-methyltransferase family.</text>
</comment>
<evidence type="ECO:0000313" key="10">
    <source>
        <dbReference type="EMBL" id="WUR16050.1"/>
    </source>
</evidence>
<evidence type="ECO:0000259" key="9">
    <source>
        <dbReference type="Pfam" id="PF12161"/>
    </source>
</evidence>
<evidence type="ECO:0000256" key="1">
    <source>
        <dbReference type="ARBA" id="ARBA00006594"/>
    </source>
</evidence>
<protein>
    <recommendedName>
        <fullName evidence="2">site-specific DNA-methyltransferase (adenine-specific)</fullName>
        <ecNumber evidence="2">2.1.1.72</ecNumber>
    </recommendedName>
</protein>
<dbReference type="GO" id="GO:0032259">
    <property type="term" value="P:methylation"/>
    <property type="evidence" value="ECO:0007669"/>
    <property type="project" value="UniProtKB-KW"/>
</dbReference>
<keyword evidence="5" id="KW-0949">S-adenosyl-L-methionine</keyword>
<keyword evidence="11" id="KW-1185">Reference proteome</keyword>
<dbReference type="InterPro" id="IPR022749">
    <property type="entry name" value="D12N6_MeTrfase_N"/>
</dbReference>
<evidence type="ECO:0000256" key="7">
    <source>
        <dbReference type="ARBA" id="ARBA00047942"/>
    </source>
</evidence>
<evidence type="ECO:0000259" key="8">
    <source>
        <dbReference type="Pfam" id="PF02384"/>
    </source>
</evidence>
<dbReference type="InterPro" id="IPR038333">
    <property type="entry name" value="T1MK-like_N_sf"/>
</dbReference>
<evidence type="ECO:0000256" key="6">
    <source>
        <dbReference type="ARBA" id="ARBA00022747"/>
    </source>
</evidence>
<dbReference type="PRINTS" id="PR00507">
    <property type="entry name" value="N12N6MTFRASE"/>
</dbReference>
<dbReference type="GO" id="GO:0008168">
    <property type="term" value="F:methyltransferase activity"/>
    <property type="evidence" value="ECO:0007669"/>
    <property type="project" value="UniProtKB-KW"/>
</dbReference>
<dbReference type="SUPFAM" id="SSF53335">
    <property type="entry name" value="S-adenosyl-L-methionine-dependent methyltransferases"/>
    <property type="match status" value="1"/>
</dbReference>
<sequence>MLQNNPELKSKIDQLWNKFWSGGISNPLTAIEQITYLLFMKRLDELDQKRQADAEWTGETYTSKFEGNWIPPEYRSQQEPEKFAIAKRTLRWGEFKRMQAEEMLQHVQLKVFPFLKDLNGAESNFTHHMKNAVFIIPKPALLVEAVKTIDDIFEVMERDSRENGQAFQDIQGDVYEMLLSEIATAGKNGQFRTPRHIIKLIADLVQPQLGHKIADPACGSGGFLLGAYQYIVTQLAIQAGGNKLTPDEDGFVRTSVAAALTEKAQAILASSLWGYDIDSTMVRLGLMNLMMHGIDEPHIDYQDTLSKGYTEESEYDIVMANPPFTGSIDKGDINENLQLGTTKTELLFVENIYRLLKKGGTACVIVPQGVLFSAGGAFKNLRQMLVERCDLKAIITMPSGVFKPYAGVSTAILLFTKVWGPKEKVLQPATEYVWFYEMASDGYSLDDKRSKQEGNGDLQEIIARYRARNATADTDRTSKCFIVPRTEIADDKNNYDLSLSRYKTDVFEAVHYDAPGAILDRLIQAEVGDVDEAELGKVQSGIVRELLELKGMVG</sequence>
<dbReference type="InterPro" id="IPR029063">
    <property type="entry name" value="SAM-dependent_MTases_sf"/>
</dbReference>
<dbReference type="Gene3D" id="1.20.1260.30">
    <property type="match status" value="1"/>
</dbReference>
<dbReference type="Gene3D" id="3.40.50.150">
    <property type="entry name" value="Vaccinia Virus protein VP39"/>
    <property type="match status" value="1"/>
</dbReference>
<feature type="domain" description="N6 adenine-specific DNA methyltransferase N-terminal" evidence="9">
    <location>
        <begin position="8"/>
        <end position="149"/>
    </location>
</feature>
<organism evidence="10 11">
    <name type="scientific">[Empedobacter] haloabium</name>
    <dbReference type="NCBI Taxonomy" id="592317"/>
    <lineage>
        <taxon>Bacteria</taxon>
        <taxon>Pseudomonadati</taxon>
        <taxon>Pseudomonadota</taxon>
        <taxon>Betaproteobacteria</taxon>
        <taxon>Burkholderiales</taxon>
        <taxon>Oxalobacteraceae</taxon>
        <taxon>Telluria group</taxon>
        <taxon>Telluria group incertae sedis</taxon>
    </lineage>
</organism>
<keyword evidence="3 10" id="KW-0489">Methyltransferase</keyword>
<evidence type="ECO:0000256" key="5">
    <source>
        <dbReference type="ARBA" id="ARBA00022691"/>
    </source>
</evidence>
<name>A0ABZ1UUU5_9BURK</name>
<accession>A0ABZ1UUU5</accession>
<dbReference type="PANTHER" id="PTHR42933">
    <property type="entry name" value="SLR6095 PROTEIN"/>
    <property type="match status" value="1"/>
</dbReference>
<reference evidence="10 11" key="1">
    <citation type="journal article" date="2019" name="Int. J. Syst. Evol. Microbiol.">
        <title>The Draft Whole-Genome Sequence of the Antibiotic Producer Empedobacter haloabium ATCC 31962 Provides Indications for Its Taxonomic Reclassification.</title>
        <authorList>
            <person name="Miess H."/>
            <person name="Arlt P."/>
            <person name="Apel A.K."/>
            <person name="Weber T."/>
            <person name="Nieselt K."/>
            <person name="Hanssen F."/>
            <person name="Czemmel S."/>
            <person name="Nahnsen S."/>
            <person name="Gross H."/>
        </authorList>
    </citation>
    <scope>NUCLEOTIDE SEQUENCE [LARGE SCALE GENOMIC DNA]</scope>
    <source>
        <strain evidence="10 11">ATCC 31962</strain>
    </source>
</reference>
<dbReference type="Proteomes" id="UP000321323">
    <property type="component" value="Chromosome"/>
</dbReference>
<dbReference type="Pfam" id="PF02384">
    <property type="entry name" value="N6_Mtase"/>
    <property type="match status" value="1"/>
</dbReference>
<proteinExistence type="inferred from homology"/>
<evidence type="ECO:0000256" key="3">
    <source>
        <dbReference type="ARBA" id="ARBA00022603"/>
    </source>
</evidence>
<evidence type="ECO:0000256" key="2">
    <source>
        <dbReference type="ARBA" id="ARBA00011900"/>
    </source>
</evidence>
<dbReference type="InterPro" id="IPR003356">
    <property type="entry name" value="DNA_methylase_A-5"/>
</dbReference>